<proteinExistence type="predicted"/>
<feature type="transmembrane region" description="Helical" evidence="1">
    <location>
        <begin position="187"/>
        <end position="208"/>
    </location>
</feature>
<accession>A0A2J9KRN9</accession>
<evidence type="ECO:0000256" key="1">
    <source>
        <dbReference type="SAM" id="Phobius"/>
    </source>
</evidence>
<dbReference type="EMBL" id="JABCUR010000005">
    <property type="protein sequence ID" value="NMW65327.1"/>
    <property type="molecule type" value="Genomic_DNA"/>
</dbReference>
<dbReference type="InterPro" id="IPR025576">
    <property type="entry name" value="YwiC"/>
</dbReference>
<dbReference type="Proteomes" id="UP000578252">
    <property type="component" value="Unassembled WGS sequence"/>
</dbReference>
<feature type="transmembrane region" description="Helical" evidence="1">
    <location>
        <begin position="85"/>
        <end position="102"/>
    </location>
</feature>
<evidence type="ECO:0000313" key="3">
    <source>
        <dbReference type="EMBL" id="NMW65327.1"/>
    </source>
</evidence>
<keyword evidence="1" id="KW-0812">Transmembrane</keyword>
<comment type="caution">
    <text evidence="3">The sequence shown here is derived from an EMBL/GenBank/DDBJ whole genome shotgun (WGS) entry which is preliminary data.</text>
</comment>
<organism evidence="3 4">
    <name type="scientific">Mobiluncus mulieris</name>
    <dbReference type="NCBI Taxonomy" id="2052"/>
    <lineage>
        <taxon>Bacteria</taxon>
        <taxon>Bacillati</taxon>
        <taxon>Actinomycetota</taxon>
        <taxon>Actinomycetes</taxon>
        <taxon>Actinomycetales</taxon>
        <taxon>Actinomycetaceae</taxon>
        <taxon>Mobiluncus</taxon>
    </lineage>
</organism>
<feature type="transmembrane region" description="Helical" evidence="1">
    <location>
        <begin position="56"/>
        <end position="73"/>
    </location>
</feature>
<reference evidence="2 5" key="1">
    <citation type="submission" date="2019-08" db="EMBL/GenBank/DDBJ databases">
        <title>Comparison of rpoB and gyrB Sequences from Mobiluncus Species and Development of a Multiplex PCR Method for Clinical Detection of Mobiluncus curtisii and Mobiluncus mulieris.</title>
        <authorList>
            <person name="Yang L."/>
            <person name="Shen Y."/>
            <person name="Xu G."/>
            <person name="Shu L.-B."/>
            <person name="Hu J."/>
            <person name="Zhang R."/>
            <person name="Wang Y."/>
            <person name="Zhou H.-W."/>
            <person name="Zhang X."/>
        </authorList>
    </citation>
    <scope>NUCLEOTIDE SEQUENCE [LARGE SCALE GENOMIC DNA]</scope>
    <source>
        <strain evidence="2 5">M26</strain>
    </source>
</reference>
<dbReference type="Proteomes" id="UP001209486">
    <property type="component" value="Unassembled WGS sequence"/>
</dbReference>
<name>A0A2J9KRN9_9ACTO</name>
<dbReference type="EMBL" id="VSZY01000005">
    <property type="protein sequence ID" value="MCU9968713.1"/>
    <property type="molecule type" value="Genomic_DNA"/>
</dbReference>
<protein>
    <submittedName>
        <fullName evidence="3">YwiC-like family protein</fullName>
    </submittedName>
</protein>
<evidence type="ECO:0000313" key="2">
    <source>
        <dbReference type="EMBL" id="MCU9968713.1"/>
    </source>
</evidence>
<gene>
    <name evidence="2" type="ORF">FYZ43_04695</name>
    <name evidence="3" type="ORF">HHJ78_07250</name>
</gene>
<sequence>MHKLEIMNKSRAPHKKLKSQVRNWLPNQHGAWFIVIVPALFGASLGGWVWQHALLLAVWIIGFFFVFSALRWVKNPRRKTLRTPVVVYGVVVGVLGVATLVALPLLAWWIPVFAVIIGIWVEEVWRGRERELGARLSVIVAAGLMTLVAYHCGLMGTALRMGQDAVSGIHEAPVLGGHAFSSSLRGWPAAGMVAGELVAYFAASVPYVKTIFRRRGDHRFLVVSAVSHAVCLVAAVIFALLHWVSPLVVVAWLVALGRAVWFPWQAARRGKPWKPRVIGFSEVAISVLVFLATML</sequence>
<feature type="transmembrane region" description="Helical" evidence="1">
    <location>
        <begin position="108"/>
        <end position="125"/>
    </location>
</feature>
<dbReference type="OrthoDB" id="2380563at2"/>
<feature type="transmembrane region" description="Helical" evidence="1">
    <location>
        <begin position="132"/>
        <end position="151"/>
    </location>
</feature>
<feature type="transmembrane region" description="Helical" evidence="1">
    <location>
        <begin position="220"/>
        <end position="241"/>
    </location>
</feature>
<evidence type="ECO:0000313" key="4">
    <source>
        <dbReference type="Proteomes" id="UP000578252"/>
    </source>
</evidence>
<feature type="transmembrane region" description="Helical" evidence="1">
    <location>
        <begin position="30"/>
        <end position="50"/>
    </location>
</feature>
<feature type="transmembrane region" description="Helical" evidence="1">
    <location>
        <begin position="247"/>
        <end position="264"/>
    </location>
</feature>
<dbReference type="Pfam" id="PF14256">
    <property type="entry name" value="YwiC"/>
    <property type="match status" value="1"/>
</dbReference>
<feature type="transmembrane region" description="Helical" evidence="1">
    <location>
        <begin position="276"/>
        <end position="294"/>
    </location>
</feature>
<reference evidence="3 4" key="2">
    <citation type="submission" date="2020-04" db="EMBL/GenBank/DDBJ databases">
        <title>Antimicrobial susceptibility and clonality of vaginal-derived multi-drug resistant Mobiluncus isolates in China.</title>
        <authorList>
            <person name="Zhang X."/>
        </authorList>
    </citation>
    <scope>NUCLEOTIDE SEQUENCE [LARGE SCALE GENOMIC DNA]</scope>
    <source>
        <strain evidence="3 4">13</strain>
    </source>
</reference>
<dbReference type="AlphaFoldDB" id="A0A2J9KRN9"/>
<keyword evidence="1" id="KW-1133">Transmembrane helix</keyword>
<keyword evidence="1" id="KW-0472">Membrane</keyword>
<evidence type="ECO:0000313" key="5">
    <source>
        <dbReference type="Proteomes" id="UP001209486"/>
    </source>
</evidence>